<dbReference type="Proteomes" id="UP000078116">
    <property type="component" value="Unassembled WGS sequence"/>
</dbReference>
<organism evidence="2 4">
    <name type="scientific">Paraburkholderia ginsengiterrae</name>
    <dbReference type="NCBI Taxonomy" id="1462993"/>
    <lineage>
        <taxon>Bacteria</taxon>
        <taxon>Pseudomonadati</taxon>
        <taxon>Pseudomonadota</taxon>
        <taxon>Betaproteobacteria</taxon>
        <taxon>Burkholderiales</taxon>
        <taxon>Burkholderiaceae</taxon>
        <taxon>Paraburkholderia</taxon>
    </lineage>
</organism>
<sequence length="185" mass="20893">MTKIFIAGSISITRLDFRVRNRIDNIIQANHTVIVGDADGADRSIQAYLFERRASATVVYCSGDKPRNNIGQWPINCVQVKHAAPGSRLFFTAKDIEMVRAADFGLMIWDAQSTGTLHNVIELLRCRKKSVVFVNHAKQFQIVGNVSQLENLIGFMSEPAMHKADKKIRLHDMINELRHGQSEIF</sequence>
<dbReference type="Proteomes" id="UP000077961">
    <property type="component" value="Unassembled WGS sequence"/>
</dbReference>
<accession>A0A1A9NCX4</accession>
<proteinExistence type="predicted"/>
<dbReference type="AlphaFoldDB" id="A0A1A9NCX4"/>
<dbReference type="RefSeq" id="WP_064266931.1">
    <property type="nucleotide sequence ID" value="NZ_LXJZ01000101.1"/>
</dbReference>
<name>A0A1A9NCX4_9BURK</name>
<dbReference type="EMBL" id="LXJZ01000101">
    <property type="protein sequence ID" value="OAJ60546.1"/>
    <property type="molecule type" value="Genomic_DNA"/>
</dbReference>
<dbReference type="OrthoDB" id="9788479at2"/>
<dbReference type="STRING" id="1462993.A6V36_01765"/>
<evidence type="ECO:0000313" key="2">
    <source>
        <dbReference type="EMBL" id="OAJ64099.1"/>
    </source>
</evidence>
<evidence type="ECO:0000313" key="1">
    <source>
        <dbReference type="EMBL" id="OAJ60546.1"/>
    </source>
</evidence>
<dbReference type="EMBL" id="LXKA01000110">
    <property type="protein sequence ID" value="OAJ64099.1"/>
    <property type="molecule type" value="Genomic_DNA"/>
</dbReference>
<comment type="caution">
    <text evidence="2">The sequence shown here is derived from an EMBL/GenBank/DDBJ whole genome shotgun (WGS) entry which is preliminary data.</text>
</comment>
<gene>
    <name evidence="1" type="ORF">A6V36_01765</name>
    <name evidence="2" type="ORF">A6V37_00960</name>
</gene>
<evidence type="ECO:0000313" key="3">
    <source>
        <dbReference type="Proteomes" id="UP000077961"/>
    </source>
</evidence>
<keyword evidence="3" id="KW-1185">Reference proteome</keyword>
<protein>
    <submittedName>
        <fullName evidence="2">Uncharacterized protein</fullName>
    </submittedName>
</protein>
<reference evidence="3 4" key="1">
    <citation type="submission" date="2016-04" db="EMBL/GenBank/DDBJ databases">
        <title>Reclassification of Paraburkholderia panaciterrae (Farh et al. 2015) Dobritsa &amp; Samadpour 2016 as a later homotypic synonym of Paraburkholderia ginsengiterrae (Farh et al. 2015) Dobritsa &amp; Samadpour 2016.</title>
        <authorList>
            <person name="Dobritsa A.P."/>
            <person name="Kutumbaka K."/>
            <person name="Samadpour M."/>
        </authorList>
    </citation>
    <scope>NUCLEOTIDE SEQUENCE [LARGE SCALE GENOMIC DNA]</scope>
    <source>
        <strain evidence="2 4">DCY85</strain>
        <strain evidence="1 3">DCY85-1</strain>
    </source>
</reference>
<evidence type="ECO:0000313" key="4">
    <source>
        <dbReference type="Proteomes" id="UP000078116"/>
    </source>
</evidence>